<protein>
    <submittedName>
        <fullName evidence="1">Uncharacterized protein</fullName>
    </submittedName>
</protein>
<accession>A0A9Q0S3U4</accession>
<proteinExistence type="predicted"/>
<dbReference type="EMBL" id="WJQU01000002">
    <property type="protein sequence ID" value="KAJ6642360.1"/>
    <property type="molecule type" value="Genomic_DNA"/>
</dbReference>
<evidence type="ECO:0000313" key="1">
    <source>
        <dbReference type="EMBL" id="KAJ6642360.1"/>
    </source>
</evidence>
<keyword evidence="2" id="KW-1185">Reference proteome</keyword>
<dbReference type="SUPFAM" id="SSF52799">
    <property type="entry name" value="(Phosphotyrosine protein) phosphatases II"/>
    <property type="match status" value="1"/>
</dbReference>
<dbReference type="AlphaFoldDB" id="A0A9Q0S3U4"/>
<dbReference type="Gene3D" id="3.90.190.10">
    <property type="entry name" value="Protein tyrosine phosphatase superfamily"/>
    <property type="match status" value="1"/>
</dbReference>
<gene>
    <name evidence="1" type="ORF">Bhyg_07308</name>
</gene>
<feature type="non-terminal residue" evidence="1">
    <location>
        <position position="1"/>
    </location>
</feature>
<name>A0A9Q0S3U4_9DIPT</name>
<dbReference type="InterPro" id="IPR029021">
    <property type="entry name" value="Prot-tyrosine_phosphatase-like"/>
</dbReference>
<evidence type="ECO:0000313" key="2">
    <source>
        <dbReference type="Proteomes" id="UP001151699"/>
    </source>
</evidence>
<organism evidence="1 2">
    <name type="scientific">Pseudolycoriella hygida</name>
    <dbReference type="NCBI Taxonomy" id="35572"/>
    <lineage>
        <taxon>Eukaryota</taxon>
        <taxon>Metazoa</taxon>
        <taxon>Ecdysozoa</taxon>
        <taxon>Arthropoda</taxon>
        <taxon>Hexapoda</taxon>
        <taxon>Insecta</taxon>
        <taxon>Pterygota</taxon>
        <taxon>Neoptera</taxon>
        <taxon>Endopterygota</taxon>
        <taxon>Diptera</taxon>
        <taxon>Nematocera</taxon>
        <taxon>Sciaroidea</taxon>
        <taxon>Sciaridae</taxon>
        <taxon>Pseudolycoriella</taxon>
    </lineage>
</organism>
<reference evidence="1" key="1">
    <citation type="submission" date="2022-07" db="EMBL/GenBank/DDBJ databases">
        <authorList>
            <person name="Trinca V."/>
            <person name="Uliana J.V.C."/>
            <person name="Torres T.T."/>
            <person name="Ward R.J."/>
            <person name="Monesi N."/>
        </authorList>
    </citation>
    <scope>NUCLEOTIDE SEQUENCE</scope>
    <source>
        <strain evidence="1">HSMRA1968</strain>
        <tissue evidence="1">Whole embryos</tissue>
    </source>
</reference>
<dbReference type="OrthoDB" id="428974at2759"/>
<sequence length="184" mass="20764">MADESRRLTFEAAVDELLAKHRWMSSSFKVVEGSHFVPFTLPFDTSKKVHRKSKIKFNIDDIMKALPNVGLIVDLSGRRQKYHVLNPELAFSVQYVSIPIHLGRQHPDKLIAVHDSVNYKATAYMICMALKRNGLNMKLAMERFQKARGAVIDASVADFLNGNRKRIVKISGDIVAKAEKQLTG</sequence>
<dbReference type="Proteomes" id="UP001151699">
    <property type="component" value="Chromosome B"/>
</dbReference>
<comment type="caution">
    <text evidence="1">The sequence shown here is derived from an EMBL/GenBank/DDBJ whole genome shotgun (WGS) entry which is preliminary data.</text>
</comment>